<organism evidence="8 9">
    <name type="scientific">Arthroderma benhamiae (strain ATCC MYA-4681 / CBS 112371)</name>
    <name type="common">Trichophyton mentagrophytes</name>
    <dbReference type="NCBI Taxonomy" id="663331"/>
    <lineage>
        <taxon>Eukaryota</taxon>
        <taxon>Fungi</taxon>
        <taxon>Dikarya</taxon>
        <taxon>Ascomycota</taxon>
        <taxon>Pezizomycotina</taxon>
        <taxon>Eurotiomycetes</taxon>
        <taxon>Eurotiomycetidae</taxon>
        <taxon>Onygenales</taxon>
        <taxon>Arthrodermataceae</taxon>
        <taxon>Trichophyton</taxon>
    </lineage>
</organism>
<feature type="region of interest" description="Disordered" evidence="6">
    <location>
        <begin position="723"/>
        <end position="837"/>
    </location>
</feature>
<dbReference type="STRING" id="663331.D4AQ53"/>
<feature type="compositionally biased region" description="Polar residues" evidence="6">
    <location>
        <begin position="192"/>
        <end position="229"/>
    </location>
</feature>
<evidence type="ECO:0000313" key="8">
    <source>
        <dbReference type="EMBL" id="EFE34597.1"/>
    </source>
</evidence>
<reference evidence="9" key="1">
    <citation type="journal article" date="2011" name="Genome Biol.">
        <title>Comparative and functional genomics provide insights into the pathogenicity of dermatophytic fungi.</title>
        <authorList>
            <person name="Burmester A."/>
            <person name="Shelest E."/>
            <person name="Gloeckner G."/>
            <person name="Heddergott C."/>
            <person name="Schindler S."/>
            <person name="Staib P."/>
            <person name="Heidel A."/>
            <person name="Felder M."/>
            <person name="Petzold A."/>
            <person name="Szafranski K."/>
            <person name="Feuermann M."/>
            <person name="Pedruzzi I."/>
            <person name="Priebe S."/>
            <person name="Groth M."/>
            <person name="Winkler R."/>
            <person name="Li W."/>
            <person name="Kniemeyer O."/>
            <person name="Schroeckh V."/>
            <person name="Hertweck C."/>
            <person name="Hube B."/>
            <person name="White T.C."/>
            <person name="Platzer M."/>
            <person name="Guthke R."/>
            <person name="Heitman J."/>
            <person name="Woestemeyer J."/>
            <person name="Zipfel P.F."/>
            <person name="Monod M."/>
            <person name="Brakhage A.A."/>
        </authorList>
    </citation>
    <scope>NUCLEOTIDE SEQUENCE [LARGE SCALE GENOMIC DNA]</scope>
    <source>
        <strain evidence="9">ATCC MYA-4681 / CBS 112371</strain>
    </source>
</reference>
<dbReference type="EMBL" id="ABSU01000005">
    <property type="protein sequence ID" value="EFE34597.1"/>
    <property type="molecule type" value="Genomic_DNA"/>
</dbReference>
<dbReference type="RefSeq" id="XP_003015237.1">
    <property type="nucleotide sequence ID" value="XM_003015191.1"/>
</dbReference>
<dbReference type="CDD" id="cd08368">
    <property type="entry name" value="LIM"/>
    <property type="match status" value="1"/>
</dbReference>
<dbReference type="SUPFAM" id="SSF57716">
    <property type="entry name" value="Glucocorticoid receptor-like (DNA-binding domain)"/>
    <property type="match status" value="1"/>
</dbReference>
<accession>D4AQ53</accession>
<evidence type="ECO:0000256" key="3">
    <source>
        <dbReference type="ARBA" id="ARBA00022833"/>
    </source>
</evidence>
<feature type="region of interest" description="Disordered" evidence="6">
    <location>
        <begin position="173"/>
        <end position="591"/>
    </location>
</feature>
<dbReference type="KEGG" id="abe:ARB_06360"/>
<feature type="compositionally biased region" description="Polar residues" evidence="6">
    <location>
        <begin position="488"/>
        <end position="505"/>
    </location>
</feature>
<feature type="compositionally biased region" description="Basic and acidic residues" evidence="6">
    <location>
        <begin position="322"/>
        <end position="331"/>
    </location>
</feature>
<dbReference type="PANTHER" id="PTHR24207">
    <property type="entry name" value="ZYX102 PROTEIN"/>
    <property type="match status" value="1"/>
</dbReference>
<evidence type="ECO:0000256" key="4">
    <source>
        <dbReference type="ARBA" id="ARBA00023038"/>
    </source>
</evidence>
<dbReference type="GO" id="GO:0030695">
    <property type="term" value="F:GTPase regulator activity"/>
    <property type="evidence" value="ECO:0007669"/>
    <property type="project" value="UniProtKB-ARBA"/>
</dbReference>
<feature type="compositionally biased region" description="Basic and acidic residues" evidence="6">
    <location>
        <begin position="345"/>
        <end position="357"/>
    </location>
</feature>
<evidence type="ECO:0000256" key="2">
    <source>
        <dbReference type="ARBA" id="ARBA00022737"/>
    </source>
</evidence>
<feature type="compositionally biased region" description="Pro residues" evidence="6">
    <location>
        <begin position="724"/>
        <end position="765"/>
    </location>
</feature>
<feature type="compositionally biased region" description="Low complexity" evidence="6">
    <location>
        <begin position="524"/>
        <end position="538"/>
    </location>
</feature>
<feature type="compositionally biased region" description="Basic and acidic residues" evidence="6">
    <location>
        <begin position="443"/>
        <end position="461"/>
    </location>
</feature>
<feature type="compositionally biased region" description="Polar residues" evidence="6">
    <location>
        <begin position="131"/>
        <end position="147"/>
    </location>
</feature>
<dbReference type="PROSITE" id="PS50023">
    <property type="entry name" value="LIM_DOMAIN_2"/>
    <property type="match status" value="1"/>
</dbReference>
<evidence type="ECO:0000256" key="6">
    <source>
        <dbReference type="SAM" id="MobiDB-lite"/>
    </source>
</evidence>
<keyword evidence="9" id="KW-1185">Reference proteome</keyword>
<dbReference type="Proteomes" id="UP000008866">
    <property type="component" value="Unassembled WGS sequence"/>
</dbReference>
<proteinExistence type="predicted"/>
<dbReference type="SMART" id="SM00132">
    <property type="entry name" value="LIM"/>
    <property type="match status" value="2"/>
</dbReference>
<evidence type="ECO:0000313" key="9">
    <source>
        <dbReference type="Proteomes" id="UP000008866"/>
    </source>
</evidence>
<feature type="compositionally biased region" description="Low complexity" evidence="6">
    <location>
        <begin position="405"/>
        <end position="441"/>
    </location>
</feature>
<dbReference type="CDD" id="cd09397">
    <property type="entry name" value="LIM1_UF1"/>
    <property type="match status" value="1"/>
</dbReference>
<protein>
    <submittedName>
        <fullName evidence="8">LIM domain protein</fullName>
    </submittedName>
</protein>
<dbReference type="HOGENOM" id="CLU_014492_3_0_1"/>
<dbReference type="GeneID" id="9520961"/>
<dbReference type="Pfam" id="PF00412">
    <property type="entry name" value="LIM"/>
    <property type="match status" value="2"/>
</dbReference>
<feature type="compositionally biased region" description="Polar residues" evidence="6">
    <location>
        <begin position="287"/>
        <end position="298"/>
    </location>
</feature>
<keyword evidence="3 5" id="KW-0862">Zinc</keyword>
<feature type="region of interest" description="Disordered" evidence="6">
    <location>
        <begin position="114"/>
        <end position="152"/>
    </location>
</feature>
<evidence type="ECO:0000259" key="7">
    <source>
        <dbReference type="PROSITE" id="PS50023"/>
    </source>
</evidence>
<keyword evidence="2" id="KW-0677">Repeat</keyword>
<dbReference type="Gene3D" id="2.10.110.10">
    <property type="entry name" value="Cysteine Rich Protein"/>
    <property type="match status" value="2"/>
</dbReference>
<name>D4AQ53_ARTBC</name>
<dbReference type="GO" id="GO:0046872">
    <property type="term" value="F:metal ion binding"/>
    <property type="evidence" value="ECO:0007669"/>
    <property type="project" value="UniProtKB-KW"/>
</dbReference>
<keyword evidence="1 5" id="KW-0479">Metal-binding</keyword>
<feature type="domain" description="LIM zinc-binding" evidence="7">
    <location>
        <begin position="587"/>
        <end position="650"/>
    </location>
</feature>
<evidence type="ECO:0000256" key="1">
    <source>
        <dbReference type="ARBA" id="ARBA00022723"/>
    </source>
</evidence>
<dbReference type="PANTHER" id="PTHR24207:SF2">
    <property type="entry name" value="ZYX102 PROTEIN"/>
    <property type="match status" value="1"/>
</dbReference>
<comment type="caution">
    <text evidence="8">The sequence shown here is derived from an EMBL/GenBank/DDBJ whole genome shotgun (WGS) entry which is preliminary data.</text>
</comment>
<dbReference type="InterPro" id="IPR001781">
    <property type="entry name" value="Znf_LIM"/>
</dbReference>
<sequence>MDALPKIKCSDCHAEVELVALGDHVCSKAAGPTVTTSPVEEKLSVAEFNEHGPPPKRSLSRESLFNRLGRVQPPPRIDPTAASTYISSHSYRGIMASGLTVHANKFLDRPFLSPGAQMSPHTGSFGALTPRSASPLSPLQQLQRSHTSPVASQSSVVAVVPEGKANLDCAFPPFPRSASAGGSKAKRLASIRSINTNVSSRRGVTSPSPSDGSYMSPSTDGRSSRATTINRHRREASIDSKAFQRLSMTSSKNGHGLPSPVSPRGSSRSRHEDRDIPPLPSGPIASLASSPVFTSGNSEPFYFGSNDNHDKSDQDQDPPETSPRDKVRQLDGMEGLDFGFTTRTKSPEMMDVDNKLEDIEEDDSERAPDSPGPSVSEYKLDREFSVSNFASGLGISDPCHAANDSTSSSNSSPSEAPSNSSFSSRPSESSNISEPKSSLSEKYNVDHLRLLQEEPPTRPKVDPFAYELDSPTDPLFQQGRLSDPPANTFPSSSETKYSTPSTQLEPAQPKKYTPYRSPTQSLNSQSSTFEQQQQQQSPSSPPLQPEVQPEPQEVREQQQQPPPVPEEESAAQPLPPSRSATPGKRRHPCRGCGEIITGKSVSSADGRLTGRYHRACFVCHTCHAPFQTADFYVLDNHPYCAADYHRLNGTLCAECGEGIEGPCLEAEDINPSNGVGISSSKKNQKFHPGCFKCRTCHIVLRGDYFEWNGSAYCERDGRRAAGLMPPPRSPGFPPPHGYQGHPPPPMGPPGPGPGPGYRRPPPPSSPLAGPRQGGRGDPRYRPMNPSSLRPRPDKHRPHPSEHQFVNSSLTPAPGLDNGPYPSTRKFPERRTTKLMMV</sequence>
<dbReference type="eggNOG" id="KOG1703">
    <property type="taxonomic scope" value="Eukaryota"/>
</dbReference>
<gene>
    <name evidence="8" type="ORF">ARB_06360</name>
</gene>
<keyword evidence="4 5" id="KW-0440">LIM domain</keyword>
<evidence type="ECO:0000256" key="5">
    <source>
        <dbReference type="PROSITE-ProRule" id="PRU00125"/>
    </source>
</evidence>
<dbReference type="AlphaFoldDB" id="D4AQ53"/>